<evidence type="ECO:0000256" key="1">
    <source>
        <dbReference type="ARBA" id="ARBA00004236"/>
    </source>
</evidence>
<evidence type="ECO:0000256" key="2">
    <source>
        <dbReference type="ARBA" id="ARBA00022475"/>
    </source>
</evidence>
<evidence type="ECO:0000256" key="5">
    <source>
        <dbReference type="ARBA" id="ARBA00022989"/>
    </source>
</evidence>
<evidence type="ECO:0000256" key="4">
    <source>
        <dbReference type="ARBA" id="ARBA00022692"/>
    </source>
</evidence>
<accession>A0ABS5PXN5</accession>
<evidence type="ECO:0000256" key="3">
    <source>
        <dbReference type="ARBA" id="ARBA00022481"/>
    </source>
</evidence>
<dbReference type="Proteomes" id="UP001196601">
    <property type="component" value="Unassembled WGS sequence"/>
</dbReference>
<keyword evidence="13" id="KW-1185">Reference proteome</keyword>
<dbReference type="InterPro" id="IPR013655">
    <property type="entry name" value="PAS_fold_3"/>
</dbReference>
<dbReference type="Gene3D" id="1.10.287.950">
    <property type="entry name" value="Methyl-accepting chemotaxis protein"/>
    <property type="match status" value="1"/>
</dbReference>
<dbReference type="InterPro" id="IPR035965">
    <property type="entry name" value="PAS-like_dom_sf"/>
</dbReference>
<protein>
    <submittedName>
        <fullName evidence="12">Methyl-accepting chemotaxis protein</fullName>
    </submittedName>
</protein>
<dbReference type="PANTHER" id="PTHR32089">
    <property type="entry name" value="METHYL-ACCEPTING CHEMOTAXIS PROTEIN MCPB"/>
    <property type="match status" value="1"/>
</dbReference>
<feature type="domain" description="PAS" evidence="11">
    <location>
        <begin position="1"/>
        <end position="53"/>
    </location>
</feature>
<evidence type="ECO:0000259" key="10">
    <source>
        <dbReference type="PROSITE" id="PS50111"/>
    </source>
</evidence>
<keyword evidence="6" id="KW-0472">Membrane</keyword>
<evidence type="ECO:0000259" key="11">
    <source>
        <dbReference type="PROSITE" id="PS50112"/>
    </source>
</evidence>
<evidence type="ECO:0000256" key="9">
    <source>
        <dbReference type="PROSITE-ProRule" id="PRU00284"/>
    </source>
</evidence>
<evidence type="ECO:0000313" key="13">
    <source>
        <dbReference type="Proteomes" id="UP001196601"/>
    </source>
</evidence>
<dbReference type="InterPro" id="IPR004090">
    <property type="entry name" value="Chemotax_Me-accpt_rcpt"/>
</dbReference>
<comment type="subcellular location">
    <subcellularLocation>
        <location evidence="1">Cell membrane</location>
    </subcellularLocation>
</comment>
<dbReference type="PROSITE" id="PS50112">
    <property type="entry name" value="PAS"/>
    <property type="match status" value="1"/>
</dbReference>
<evidence type="ECO:0000256" key="8">
    <source>
        <dbReference type="ARBA" id="ARBA00029447"/>
    </source>
</evidence>
<keyword evidence="2" id="KW-1003">Cell membrane</keyword>
<dbReference type="EMBL" id="JADPMV010000001">
    <property type="protein sequence ID" value="MBS7661069.1"/>
    <property type="molecule type" value="Genomic_DNA"/>
</dbReference>
<comment type="caution">
    <text evidence="12">The sequence shown here is derived from an EMBL/GenBank/DDBJ whole genome shotgun (WGS) entry which is preliminary data.</text>
</comment>
<dbReference type="NCBIfam" id="TIGR00229">
    <property type="entry name" value="sensory_box"/>
    <property type="match status" value="1"/>
</dbReference>
<dbReference type="RefSeq" id="WP_213638413.1">
    <property type="nucleotide sequence ID" value="NZ_JADPMV010000001.1"/>
</dbReference>
<name>A0ABS5PXN5_9PSED</name>
<keyword evidence="5" id="KW-1133">Transmembrane helix</keyword>
<dbReference type="CDD" id="cd00130">
    <property type="entry name" value="PAS"/>
    <property type="match status" value="1"/>
</dbReference>
<sequence length="515" mass="55532">MTRATPSIAADQLLLLTDSQANILYASPALCRQAGFSESALIGRPASCLRHPDMPLGPIKDLWATLGRGQSWMGMLKNRRADGQPFWVDAFISPVLEDGKIREYQAIYRQAQDQAIQRAAAIYRTRSQGRQPSALRWQWLTRNRAQTLLALVAFSPLGLLALSQSPQLGGAVLFACVSLCWLLLSLHAKPFAVLVAHSRHIVEHPIKQLIYTGRIDEIGQLQLSNRLQEARLASMVARIGDSSRRVSAHSDHTRQLLSTSNQAAEQQQQALDGISAAVEQLSATIQEVAGNTRNAAEQTHQAQALSNDGQRQVGNAHQSMAALAATLEQSAAAVTALSRHSQTIGGILEVIRSIAEQTNLLALNAAIEAARAGENGRGFAVVADEVRSLAQRTQASTDEIQGMIAALRQGTAQVVGAMQQGLQQSRASVEQVDATAQALAHITLRIGEIADSSSQIAAAGHQQSQAAEEINQKIHALQGLASHSLQLQRDTLEIADQVSSQASRQRALIEHMYGH</sequence>
<feature type="domain" description="Methyl-accepting transducer" evidence="10">
    <location>
        <begin position="242"/>
        <end position="478"/>
    </location>
</feature>
<keyword evidence="3" id="KW-0488">Methylation</keyword>
<gene>
    <name evidence="12" type="ORF">I0D00_03765</name>
</gene>
<reference evidence="12 13" key="1">
    <citation type="journal article" date="2021" name="Syst. Appl. Microbiol.">
        <title>Pseudomonas lalucatii sp. nov. isolated from Vallgornera, a karstic cave in Mallorca, Western Mediterranean.</title>
        <authorList>
            <person name="Busquets A."/>
            <person name="Mulet M."/>
            <person name="Gomila M."/>
            <person name="Garcia-Valdes E."/>
        </authorList>
    </citation>
    <scope>NUCLEOTIDE SEQUENCE [LARGE SCALE GENOMIC DNA]</scope>
    <source>
        <strain evidence="12 13">R1b54</strain>
    </source>
</reference>
<dbReference type="Gene3D" id="3.30.450.20">
    <property type="entry name" value="PAS domain"/>
    <property type="match status" value="1"/>
</dbReference>
<evidence type="ECO:0000256" key="7">
    <source>
        <dbReference type="ARBA" id="ARBA00023224"/>
    </source>
</evidence>
<keyword evidence="4" id="KW-0812">Transmembrane</keyword>
<evidence type="ECO:0000256" key="6">
    <source>
        <dbReference type="ARBA" id="ARBA00023136"/>
    </source>
</evidence>
<proteinExistence type="inferred from homology"/>
<organism evidence="12 13">
    <name type="scientific">Pseudomonas lalucatii</name>
    <dbReference type="NCBI Taxonomy" id="1424203"/>
    <lineage>
        <taxon>Bacteria</taxon>
        <taxon>Pseudomonadati</taxon>
        <taxon>Pseudomonadota</taxon>
        <taxon>Gammaproteobacteria</taxon>
        <taxon>Pseudomonadales</taxon>
        <taxon>Pseudomonadaceae</taxon>
        <taxon>Pseudomonas</taxon>
    </lineage>
</organism>
<dbReference type="SMART" id="SM00283">
    <property type="entry name" value="MA"/>
    <property type="match status" value="1"/>
</dbReference>
<dbReference type="Pfam" id="PF08447">
    <property type="entry name" value="PAS_3"/>
    <property type="match status" value="1"/>
</dbReference>
<keyword evidence="7 9" id="KW-0807">Transducer</keyword>
<dbReference type="Pfam" id="PF00015">
    <property type="entry name" value="MCPsignal"/>
    <property type="match status" value="1"/>
</dbReference>
<dbReference type="SUPFAM" id="SSF55785">
    <property type="entry name" value="PYP-like sensor domain (PAS domain)"/>
    <property type="match status" value="1"/>
</dbReference>
<dbReference type="SUPFAM" id="SSF58104">
    <property type="entry name" value="Methyl-accepting chemotaxis protein (MCP) signaling domain"/>
    <property type="match status" value="1"/>
</dbReference>
<dbReference type="PRINTS" id="PR00260">
    <property type="entry name" value="CHEMTRNSDUCR"/>
</dbReference>
<comment type="similarity">
    <text evidence="8">Belongs to the methyl-accepting chemotaxis (MCP) protein family.</text>
</comment>
<dbReference type="InterPro" id="IPR004089">
    <property type="entry name" value="MCPsignal_dom"/>
</dbReference>
<dbReference type="CDD" id="cd11386">
    <property type="entry name" value="MCP_signal"/>
    <property type="match status" value="1"/>
</dbReference>
<dbReference type="PROSITE" id="PS50111">
    <property type="entry name" value="CHEMOTAXIS_TRANSDUC_2"/>
    <property type="match status" value="1"/>
</dbReference>
<dbReference type="PANTHER" id="PTHR32089:SF74">
    <property type="entry name" value="METHYL-ACCEPTING CHEMOTAXIS PROTEIN AER"/>
    <property type="match status" value="1"/>
</dbReference>
<evidence type="ECO:0000313" key="12">
    <source>
        <dbReference type="EMBL" id="MBS7661069.1"/>
    </source>
</evidence>
<dbReference type="InterPro" id="IPR000014">
    <property type="entry name" value="PAS"/>
</dbReference>